<dbReference type="WBParaSite" id="nRc.2.0.1.t32918-RA">
    <property type="protein sequence ID" value="nRc.2.0.1.t32918-RA"/>
    <property type="gene ID" value="nRc.2.0.1.g32918"/>
</dbReference>
<dbReference type="AlphaFoldDB" id="A0A915K275"/>
<reference evidence="2" key="1">
    <citation type="submission" date="2022-11" db="UniProtKB">
        <authorList>
            <consortium name="WormBaseParasite"/>
        </authorList>
    </citation>
    <scope>IDENTIFICATION</scope>
</reference>
<accession>A0A915K275</accession>
<dbReference type="Proteomes" id="UP000887565">
    <property type="component" value="Unplaced"/>
</dbReference>
<organism evidence="1 2">
    <name type="scientific">Romanomermis culicivorax</name>
    <name type="common">Nematode worm</name>
    <dbReference type="NCBI Taxonomy" id="13658"/>
    <lineage>
        <taxon>Eukaryota</taxon>
        <taxon>Metazoa</taxon>
        <taxon>Ecdysozoa</taxon>
        <taxon>Nematoda</taxon>
        <taxon>Enoplea</taxon>
        <taxon>Dorylaimia</taxon>
        <taxon>Mermithida</taxon>
        <taxon>Mermithoidea</taxon>
        <taxon>Mermithidae</taxon>
        <taxon>Romanomermis</taxon>
    </lineage>
</organism>
<protein>
    <submittedName>
        <fullName evidence="2">Uncharacterized protein</fullName>
    </submittedName>
</protein>
<evidence type="ECO:0000313" key="2">
    <source>
        <dbReference type="WBParaSite" id="nRc.2.0.1.t32918-RA"/>
    </source>
</evidence>
<proteinExistence type="predicted"/>
<name>A0A915K275_ROMCU</name>
<sequence length="91" mass="10289">MVCPRPRCQGYACPDSGQDYIKLVVLMGKQARFIIELKHCGTIGDKPMVNSAMMTSESPKKILAKLHHDIHEDEEDMMSDDVHVHQKDVPL</sequence>
<evidence type="ECO:0000313" key="1">
    <source>
        <dbReference type="Proteomes" id="UP000887565"/>
    </source>
</evidence>
<keyword evidence="1" id="KW-1185">Reference proteome</keyword>